<evidence type="ECO:0000313" key="2">
    <source>
        <dbReference type="Proteomes" id="UP000204221"/>
    </source>
</evidence>
<accession>A0A221W6M4</accession>
<dbReference type="AlphaFoldDB" id="A0A221W6M4"/>
<proteinExistence type="predicted"/>
<name>A0A221W6M4_9PSEU</name>
<dbReference type="EMBL" id="CP022521">
    <property type="protein sequence ID" value="ASO21515.1"/>
    <property type="molecule type" value="Genomic_DNA"/>
</dbReference>
<gene>
    <name evidence="1" type="ORF">AHOG_19465</name>
</gene>
<keyword evidence="2" id="KW-1185">Reference proteome</keyword>
<reference evidence="1 2" key="1">
    <citation type="submission" date="2017-07" db="EMBL/GenBank/DDBJ databases">
        <title>Complete genome sequence of Actinoalloteichus hoggarensis DSM 45943, type strain of Actinoalloteichus hoggarensis.</title>
        <authorList>
            <person name="Ruckert C."/>
            <person name="Nouioui I."/>
            <person name="Willmese J."/>
            <person name="van Wezel G."/>
            <person name="Klenk H.-P."/>
            <person name="Kalinowski J."/>
            <person name="Zotchev S.B."/>
        </authorList>
    </citation>
    <scope>NUCLEOTIDE SEQUENCE [LARGE SCALE GENOMIC DNA]</scope>
    <source>
        <strain evidence="1 2">DSM 45943</strain>
    </source>
</reference>
<protein>
    <submittedName>
        <fullName evidence="1">Uncharacterized protein</fullName>
    </submittedName>
</protein>
<organism evidence="1 2">
    <name type="scientific">Actinoalloteichus hoggarensis</name>
    <dbReference type="NCBI Taxonomy" id="1470176"/>
    <lineage>
        <taxon>Bacteria</taxon>
        <taxon>Bacillati</taxon>
        <taxon>Actinomycetota</taxon>
        <taxon>Actinomycetes</taxon>
        <taxon>Pseudonocardiales</taxon>
        <taxon>Pseudonocardiaceae</taxon>
        <taxon>Actinoalloteichus</taxon>
    </lineage>
</organism>
<evidence type="ECO:0000313" key="1">
    <source>
        <dbReference type="EMBL" id="ASO21515.1"/>
    </source>
</evidence>
<dbReference type="Proteomes" id="UP000204221">
    <property type="component" value="Chromosome"/>
</dbReference>
<dbReference type="KEGG" id="ahg:AHOG_19465"/>
<sequence length="51" mass="5877">MMNQITAMYPFSHISISRFRHELHGRDPRPPVARHADRFVPVFGGVDTRTA</sequence>